<reference evidence="6 7" key="1">
    <citation type="journal article" date="2017" name="Nat. Commun.">
        <title>'ARMAN' archaea depend on association with euryarchaeal host in culture and in situ.</title>
        <authorList>
            <person name="Golyshina O."/>
            <person name="Toshchakov S."/>
            <person name="Makarova K."/>
            <person name="Gavrilov S."/>
            <person name="Korzhenkov A."/>
            <person name="La Cono V."/>
            <person name="Arcadi E."/>
            <person name="Nechitaylo T."/>
            <person name="Ferrer M."/>
            <person name="Kublanov I."/>
            <person name="Wolf Y."/>
            <person name="Yakimov M."/>
            <person name="Golyshin P."/>
            <person name="Slesarev A."/>
            <person name="Kozyavkin S."/>
        </authorList>
    </citation>
    <scope>NUCLEOTIDE SEQUENCE [LARGE SCALE GENOMIC DNA]</scope>
    <source>
        <strain evidence="6 7">Mia14</strain>
    </source>
</reference>
<dbReference type="Pfam" id="PF00004">
    <property type="entry name" value="AAA"/>
    <property type="match status" value="2"/>
</dbReference>
<accession>A0A218NNM4</accession>
<feature type="transmembrane region" description="Helical" evidence="4">
    <location>
        <begin position="104"/>
        <end position="123"/>
    </location>
</feature>
<evidence type="ECO:0000256" key="3">
    <source>
        <dbReference type="ARBA" id="ARBA00023054"/>
    </source>
</evidence>
<dbReference type="GO" id="GO:0016887">
    <property type="term" value="F:ATP hydrolysis activity"/>
    <property type="evidence" value="ECO:0007669"/>
    <property type="project" value="InterPro"/>
</dbReference>
<feature type="transmembrane region" description="Helical" evidence="4">
    <location>
        <begin position="68"/>
        <end position="97"/>
    </location>
</feature>
<keyword evidence="4" id="KW-1133">Transmembrane helix</keyword>
<name>A0A218NNM4_9ARCH</name>
<dbReference type="PANTHER" id="PTHR23077">
    <property type="entry name" value="AAA-FAMILY ATPASE"/>
    <property type="match status" value="1"/>
</dbReference>
<feature type="transmembrane region" description="Helical" evidence="4">
    <location>
        <begin position="208"/>
        <end position="228"/>
    </location>
</feature>
<dbReference type="Proteomes" id="UP000197679">
    <property type="component" value="Chromosome"/>
</dbReference>
<dbReference type="AlphaFoldDB" id="A0A218NNM4"/>
<dbReference type="PROSITE" id="PS00674">
    <property type="entry name" value="AAA"/>
    <property type="match status" value="2"/>
</dbReference>
<dbReference type="Gene3D" id="1.10.8.60">
    <property type="match status" value="2"/>
</dbReference>
<evidence type="ECO:0000313" key="7">
    <source>
        <dbReference type="Proteomes" id="UP000197679"/>
    </source>
</evidence>
<dbReference type="SMART" id="SM00382">
    <property type="entry name" value="AAA"/>
    <property type="match status" value="2"/>
</dbReference>
<dbReference type="KEGG" id="marh:Mia14_0759"/>
<organism evidence="6 7">
    <name type="scientific">Candidatus Mancarchaeum acidiphilum</name>
    <dbReference type="NCBI Taxonomy" id="1920749"/>
    <lineage>
        <taxon>Archaea</taxon>
        <taxon>Candidatus Micrarchaeota</taxon>
        <taxon>Candidatus Mancarchaeum</taxon>
    </lineage>
</organism>
<gene>
    <name evidence="6" type="ORF">Mia14_0759</name>
</gene>
<keyword evidence="7" id="KW-1185">Reference proteome</keyword>
<protein>
    <submittedName>
        <fullName evidence="6">CDC48 family ATPase of the AAA+ class</fullName>
    </submittedName>
</protein>
<feature type="domain" description="AAA+ ATPase" evidence="5">
    <location>
        <begin position="406"/>
        <end position="543"/>
    </location>
</feature>
<dbReference type="Pfam" id="PF17862">
    <property type="entry name" value="AAA_lid_3"/>
    <property type="match status" value="1"/>
</dbReference>
<feature type="transmembrane region" description="Helical" evidence="4">
    <location>
        <begin position="129"/>
        <end position="154"/>
    </location>
</feature>
<keyword evidence="1" id="KW-0547">Nucleotide-binding</keyword>
<dbReference type="InterPro" id="IPR050168">
    <property type="entry name" value="AAA_ATPase_domain"/>
</dbReference>
<proteinExistence type="predicted"/>
<dbReference type="InterPro" id="IPR027417">
    <property type="entry name" value="P-loop_NTPase"/>
</dbReference>
<evidence type="ECO:0000256" key="4">
    <source>
        <dbReference type="SAM" id="Phobius"/>
    </source>
</evidence>
<evidence type="ECO:0000259" key="5">
    <source>
        <dbReference type="SMART" id="SM00382"/>
    </source>
</evidence>
<feature type="transmembrane region" description="Helical" evidence="4">
    <location>
        <begin position="262"/>
        <end position="280"/>
    </location>
</feature>
<dbReference type="FunFam" id="3.40.50.300:FF:001025">
    <property type="entry name" value="ATPase family, AAA domain-containing 2B"/>
    <property type="match status" value="2"/>
</dbReference>
<dbReference type="InterPro" id="IPR003959">
    <property type="entry name" value="ATPase_AAA_core"/>
</dbReference>
<dbReference type="GO" id="GO:0005524">
    <property type="term" value="F:ATP binding"/>
    <property type="evidence" value="ECO:0007669"/>
    <property type="project" value="UniProtKB-KW"/>
</dbReference>
<dbReference type="InterPro" id="IPR003593">
    <property type="entry name" value="AAA+_ATPase"/>
</dbReference>
<dbReference type="GeneID" id="33314311"/>
<evidence type="ECO:0000256" key="1">
    <source>
        <dbReference type="ARBA" id="ARBA00022741"/>
    </source>
</evidence>
<feature type="transmembrane region" description="Helical" evidence="4">
    <location>
        <begin position="292"/>
        <end position="311"/>
    </location>
</feature>
<keyword evidence="4" id="KW-0812">Transmembrane</keyword>
<feature type="domain" description="AAA+ ATPase" evidence="5">
    <location>
        <begin position="688"/>
        <end position="824"/>
    </location>
</feature>
<dbReference type="RefSeq" id="WP_088820318.1">
    <property type="nucleotide sequence ID" value="NZ_CP019964.1"/>
</dbReference>
<feature type="transmembrane region" description="Helical" evidence="4">
    <location>
        <begin position="45"/>
        <end position="62"/>
    </location>
</feature>
<feature type="transmembrane region" description="Helical" evidence="4">
    <location>
        <begin position="317"/>
        <end position="339"/>
    </location>
</feature>
<sequence length="920" mass="102562">MSKHTSDEAIKSSNVKMLIKKRHKAPIFFYNINSFFSEIFSNKHFLDSILMIIAFIAVNAAFPAYPIVIAVILAFIIFILAQFHPYLGIISLAAFLFPISIIEFPLLAWVLLLLISLTLILGYRHYRVIVLLFILASLPFSALGYMLEIPFLIISPILIGFKRSGMLYAVSFLSIAALSAITGIQNTGFIMYTALPVHSYILSQWSRIAPYFSITSFVRPTIFTFIPLALKSSSVLVSGIVTSSISDMITIIAVGISHQPEYLLELLLFIAIAYGIEKVVISSRSKYKGAKASIIGVGFPAIFVGLSIILSSVKINYIVPFISFLIAPIAFYLMELYNYEISNALNIKKNDIRMKFGEAFEDLSSGSTKETFDDIADYETIKAELRESIISPLEQKGVSKAYNIAPIKGVLLFGPPGSGKTKLMRALSNETHSAFFYIKASNIVSAYPGESEKEIVHVFDVAKKNTPCILFIDEIDTIAASRNDESTDDVHKHLISQLLVEMDGFERLDRVIVVAATNIPDKLDPALLRPGRFDKAIYMHLPDFNGRKEIFSMYLKKLPLAGDINISEISKQTQRYSGADIQNVCATVAQEIASQASKEHRILEIRQEDIMKTLKVIRPSTTFAQLEKYNEFDLDFRRQRGIEPVEEADENVTIDSVIGMSEAKNSIVEAIQIPLMHPDLIKKYDIKSINGILLYGPPGCGKTMLMRAVKEDFKGVTTLELNGADVERQGLEKANTTIKDLFYRALDNTPSIIFIDEIDGLIRSREGSSEYSAQITSQLLQEMDGIRKTTGVVVVAATNRPEDLDTALLRNGRFDKLVYTPPPNLKERASIFKEYLSNTPLSKDVRFSKLAAITRNFTGADIAGICRGVKMKALERDLQTGKQVTITYKDLSNAIINTKPSASEAMLTPYLNFMARYGRT</sequence>
<dbReference type="Gene3D" id="3.40.50.300">
    <property type="entry name" value="P-loop containing nucleotide triphosphate hydrolases"/>
    <property type="match status" value="2"/>
</dbReference>
<feature type="transmembrane region" description="Helical" evidence="4">
    <location>
        <begin position="235"/>
        <end position="256"/>
    </location>
</feature>
<dbReference type="SUPFAM" id="SSF52540">
    <property type="entry name" value="P-loop containing nucleoside triphosphate hydrolases"/>
    <property type="match status" value="2"/>
</dbReference>
<keyword evidence="4" id="KW-0472">Membrane</keyword>
<dbReference type="OrthoDB" id="77269at2157"/>
<keyword evidence="2" id="KW-0067">ATP-binding</keyword>
<evidence type="ECO:0000256" key="2">
    <source>
        <dbReference type="ARBA" id="ARBA00022840"/>
    </source>
</evidence>
<evidence type="ECO:0000313" key="6">
    <source>
        <dbReference type="EMBL" id="ASI14056.1"/>
    </source>
</evidence>
<feature type="transmembrane region" description="Helical" evidence="4">
    <location>
        <begin position="166"/>
        <end position="188"/>
    </location>
</feature>
<dbReference type="InterPro" id="IPR041569">
    <property type="entry name" value="AAA_lid_3"/>
</dbReference>
<keyword evidence="3" id="KW-0175">Coiled coil</keyword>
<dbReference type="InterPro" id="IPR003960">
    <property type="entry name" value="ATPase_AAA_CS"/>
</dbReference>
<dbReference type="EMBL" id="CP019964">
    <property type="protein sequence ID" value="ASI14056.1"/>
    <property type="molecule type" value="Genomic_DNA"/>
</dbReference>